<evidence type="ECO:0000256" key="10">
    <source>
        <dbReference type="SAM" id="MobiDB-lite"/>
    </source>
</evidence>
<dbReference type="GO" id="GO:0005634">
    <property type="term" value="C:nucleus"/>
    <property type="evidence" value="ECO:0007669"/>
    <property type="project" value="TreeGrafter"/>
</dbReference>
<evidence type="ECO:0000256" key="5">
    <source>
        <dbReference type="ARBA" id="ARBA00022793"/>
    </source>
</evidence>
<dbReference type="EMBL" id="KV427655">
    <property type="protein sequence ID" value="KZT02176.1"/>
    <property type="molecule type" value="Genomic_DNA"/>
</dbReference>
<comment type="subcellular location">
    <subcellularLocation>
        <location evidence="2">Mitochondrion</location>
    </subcellularLocation>
</comment>
<evidence type="ECO:0000256" key="2">
    <source>
        <dbReference type="ARBA" id="ARBA00004173"/>
    </source>
</evidence>
<dbReference type="Gene3D" id="3.40.50.1220">
    <property type="entry name" value="TPP-binding domain"/>
    <property type="match status" value="1"/>
</dbReference>
<dbReference type="GO" id="GO:0005829">
    <property type="term" value="C:cytosol"/>
    <property type="evidence" value="ECO:0007669"/>
    <property type="project" value="TreeGrafter"/>
</dbReference>
<reference evidence="11 12" key="1">
    <citation type="journal article" date="2016" name="Mol. Biol. Evol.">
        <title>Comparative Genomics of Early-Diverging Mushroom-Forming Fungi Provides Insights into the Origins of Lignocellulose Decay Capabilities.</title>
        <authorList>
            <person name="Nagy L.G."/>
            <person name="Riley R."/>
            <person name="Tritt A."/>
            <person name="Adam C."/>
            <person name="Daum C."/>
            <person name="Floudas D."/>
            <person name="Sun H."/>
            <person name="Yadav J.S."/>
            <person name="Pangilinan J."/>
            <person name="Larsson K.H."/>
            <person name="Matsuura K."/>
            <person name="Barry K."/>
            <person name="Labutti K."/>
            <person name="Kuo R."/>
            <person name="Ohm R.A."/>
            <person name="Bhattacharya S.S."/>
            <person name="Shirouzu T."/>
            <person name="Yoshinaga Y."/>
            <person name="Martin F.M."/>
            <person name="Grigoriev I.V."/>
            <person name="Hibbett D.S."/>
        </authorList>
    </citation>
    <scope>NUCLEOTIDE SEQUENCE [LARGE SCALE GENOMIC DNA]</scope>
    <source>
        <strain evidence="11 12">93-53</strain>
    </source>
</reference>
<dbReference type="InterPro" id="IPR029061">
    <property type="entry name" value="THDP-binding"/>
</dbReference>
<dbReference type="GO" id="GO:0000949">
    <property type="term" value="P:aromatic amino acid family catabolic process to alcohol via Ehrlich pathway"/>
    <property type="evidence" value="ECO:0007669"/>
    <property type="project" value="TreeGrafter"/>
</dbReference>
<dbReference type="Proteomes" id="UP000076871">
    <property type="component" value="Unassembled WGS sequence"/>
</dbReference>
<gene>
    <name evidence="11" type="ORF">LAESUDRAFT_738886</name>
</gene>
<dbReference type="PANTHER" id="PTHR43452:SF30">
    <property type="entry name" value="PYRUVATE DECARBOXYLASE ISOZYME 1-RELATED"/>
    <property type="match status" value="1"/>
</dbReference>
<evidence type="ECO:0000256" key="1">
    <source>
        <dbReference type="ARBA" id="ARBA00001964"/>
    </source>
</evidence>
<dbReference type="SUPFAM" id="SSF52518">
    <property type="entry name" value="Thiamin diphosphate-binding fold (THDP-binding)"/>
    <property type="match status" value="2"/>
</dbReference>
<evidence type="ECO:0000256" key="7">
    <source>
        <dbReference type="ARBA" id="ARBA00023052"/>
    </source>
</evidence>
<dbReference type="OrthoDB" id="3970464at2759"/>
<dbReference type="RefSeq" id="XP_040759916.1">
    <property type="nucleotide sequence ID" value="XM_040910944.1"/>
</dbReference>
<keyword evidence="9" id="KW-0456">Lyase</keyword>
<dbReference type="GeneID" id="63827973"/>
<evidence type="ECO:0000256" key="6">
    <source>
        <dbReference type="ARBA" id="ARBA00022842"/>
    </source>
</evidence>
<evidence type="ECO:0000313" key="12">
    <source>
        <dbReference type="Proteomes" id="UP000076871"/>
    </source>
</evidence>
<comment type="cofactor">
    <cofactor evidence="1">
        <name>thiamine diphosphate</name>
        <dbReference type="ChEBI" id="CHEBI:58937"/>
    </cofactor>
</comment>
<feature type="region of interest" description="Disordered" evidence="10">
    <location>
        <begin position="1"/>
        <end position="31"/>
    </location>
</feature>
<dbReference type="InParanoid" id="A0A165C483"/>
<evidence type="ECO:0000256" key="8">
    <source>
        <dbReference type="ARBA" id="ARBA00023128"/>
    </source>
</evidence>
<feature type="compositionally biased region" description="Low complexity" evidence="10">
    <location>
        <begin position="1"/>
        <end position="17"/>
    </location>
</feature>
<dbReference type="GO" id="GO:0004737">
    <property type="term" value="F:pyruvate decarboxylase activity"/>
    <property type="evidence" value="ECO:0007669"/>
    <property type="project" value="TreeGrafter"/>
</dbReference>
<keyword evidence="6" id="KW-0460">Magnesium</keyword>
<keyword evidence="4" id="KW-0479">Metal-binding</keyword>
<evidence type="ECO:0000256" key="4">
    <source>
        <dbReference type="ARBA" id="ARBA00022723"/>
    </source>
</evidence>
<dbReference type="InterPro" id="IPR029035">
    <property type="entry name" value="DHS-like_NAD/FAD-binding_dom"/>
</dbReference>
<proteinExistence type="inferred from homology"/>
<protein>
    <submittedName>
        <fullName evidence="11">Uncharacterized protein</fullName>
    </submittedName>
</protein>
<dbReference type="Gene3D" id="3.40.50.970">
    <property type="match status" value="2"/>
</dbReference>
<dbReference type="SUPFAM" id="SSF52467">
    <property type="entry name" value="DHS-like NAD/FAD-binding domain"/>
    <property type="match status" value="1"/>
</dbReference>
<name>A0A165C483_9APHY</name>
<keyword evidence="8" id="KW-0496">Mitochondrion</keyword>
<keyword evidence="5" id="KW-0210">Decarboxylase</keyword>
<evidence type="ECO:0000313" key="11">
    <source>
        <dbReference type="EMBL" id="KZT02176.1"/>
    </source>
</evidence>
<dbReference type="FunCoup" id="A0A165C483">
    <property type="interactions" value="113"/>
</dbReference>
<evidence type="ECO:0000256" key="3">
    <source>
        <dbReference type="ARBA" id="ARBA00007812"/>
    </source>
</evidence>
<dbReference type="GO" id="GO:0046872">
    <property type="term" value="F:metal ion binding"/>
    <property type="evidence" value="ECO:0007669"/>
    <property type="project" value="UniProtKB-KW"/>
</dbReference>
<organism evidence="11 12">
    <name type="scientific">Laetiporus sulphureus 93-53</name>
    <dbReference type="NCBI Taxonomy" id="1314785"/>
    <lineage>
        <taxon>Eukaryota</taxon>
        <taxon>Fungi</taxon>
        <taxon>Dikarya</taxon>
        <taxon>Basidiomycota</taxon>
        <taxon>Agaricomycotina</taxon>
        <taxon>Agaricomycetes</taxon>
        <taxon>Polyporales</taxon>
        <taxon>Laetiporus</taxon>
    </lineage>
</organism>
<keyword evidence="7" id="KW-0786">Thiamine pyrophosphate</keyword>
<evidence type="ECO:0000256" key="9">
    <source>
        <dbReference type="ARBA" id="ARBA00023239"/>
    </source>
</evidence>
<feature type="compositionally biased region" description="Basic residues" evidence="10">
    <location>
        <begin position="21"/>
        <end position="30"/>
    </location>
</feature>
<accession>A0A165C483</accession>
<dbReference type="PANTHER" id="PTHR43452">
    <property type="entry name" value="PYRUVATE DECARBOXYLASE"/>
    <property type="match status" value="1"/>
</dbReference>
<dbReference type="GO" id="GO:0005739">
    <property type="term" value="C:mitochondrion"/>
    <property type="evidence" value="ECO:0007669"/>
    <property type="project" value="UniProtKB-SubCell"/>
</dbReference>
<dbReference type="AlphaFoldDB" id="A0A165C483"/>
<keyword evidence="12" id="KW-1185">Reference proteome</keyword>
<comment type="similarity">
    <text evidence="3">Belongs to the TPP enzyme family.</text>
</comment>
<sequence length="511" mass="57054">MALTRSRATSSRTTSDAAAKRMMRSSRMHRTAAGEGQEIGFRLAMVMSMAVDDFVEDHPKTDWVGNCNELNAGYATDGYARVEETSISSHFSSFGVGELSTTYTIAGACSVLHIVRVPSTSQQKNKPMLLHTLGDGRDDAYFRAAGQFTIAATSLESKLTAAAKIDRVLTECVVHARPVYLMLSTDLTYERIPAYRLKTPLRAELLANDPDVEAFAQDKIVRLVDEALRDLVKRTGFPAYAAPMGKVAIYEHYPEIKEKVGNAKFILSFGALKSDFNTGYFTYHIPAGRTIELHSASTTVQFAGFPGIGMKHLLPKLTEWLRPMKKGALLLQVPYFKYLCPKEDNEDITQSWLFGVLEVPFPSDAMFISQIVRGSIEQLTVQELSVMLRSHMKPIIFVLNTVGKRSRGNLRSMQCKYNDISNRRWTKLLEILGSEEGKTCQSYEISTKTEVSKLLDDPKFAAAEKFQLVELIMDPHDAPQALKRQAELSGKTNRYFVFLNIMSALAVSIRP</sequence>
<dbReference type="STRING" id="1314785.A0A165C483"/>
<dbReference type="InterPro" id="IPR012110">
    <property type="entry name" value="PDC/IPDC-like"/>
</dbReference>